<evidence type="ECO:0000256" key="2">
    <source>
        <dbReference type="SAM" id="SignalP"/>
    </source>
</evidence>
<proteinExistence type="predicted"/>
<dbReference type="InterPro" id="IPR011990">
    <property type="entry name" value="TPR-like_helical_dom_sf"/>
</dbReference>
<feature type="signal peptide" evidence="2">
    <location>
        <begin position="1"/>
        <end position="19"/>
    </location>
</feature>
<protein>
    <recommendedName>
        <fullName evidence="5">Tetratricopeptide repeat protein</fullName>
    </recommendedName>
</protein>
<feature type="repeat" description="TPR" evidence="1">
    <location>
        <begin position="181"/>
        <end position="214"/>
    </location>
</feature>
<dbReference type="RefSeq" id="WP_058746791.1">
    <property type="nucleotide sequence ID" value="NZ_LDTF01000120.1"/>
</dbReference>
<reference evidence="3 4" key="1">
    <citation type="journal article" date="2016" name="Front. Microbiol.">
        <title>Genomic Resource of Rice Seed Associated Bacteria.</title>
        <authorList>
            <person name="Midha S."/>
            <person name="Bansal K."/>
            <person name="Sharma S."/>
            <person name="Kumar N."/>
            <person name="Patil P.P."/>
            <person name="Chaudhry V."/>
            <person name="Patil P.B."/>
        </authorList>
    </citation>
    <scope>NUCLEOTIDE SEQUENCE [LARGE SCALE GENOMIC DNA]</scope>
    <source>
        <strain evidence="3 4">NS355</strain>
    </source>
</reference>
<gene>
    <name evidence="3" type="ORF">NS355_17205</name>
</gene>
<dbReference type="PROSITE" id="PS50005">
    <property type="entry name" value="TPR"/>
    <property type="match status" value="1"/>
</dbReference>
<keyword evidence="1" id="KW-0802">TPR repeat</keyword>
<evidence type="ECO:0000256" key="1">
    <source>
        <dbReference type="PROSITE-ProRule" id="PRU00339"/>
    </source>
</evidence>
<dbReference type="SUPFAM" id="SSF48452">
    <property type="entry name" value="TPR-like"/>
    <property type="match status" value="1"/>
</dbReference>
<keyword evidence="2" id="KW-0732">Signal</keyword>
<dbReference type="Proteomes" id="UP000073923">
    <property type="component" value="Unassembled WGS sequence"/>
</dbReference>
<dbReference type="Gene3D" id="1.25.40.10">
    <property type="entry name" value="Tetratricopeptide repeat domain"/>
    <property type="match status" value="2"/>
</dbReference>
<dbReference type="EMBL" id="LDTF01000120">
    <property type="protein sequence ID" value="KTT94603.1"/>
    <property type="molecule type" value="Genomic_DNA"/>
</dbReference>
<name>A0A147IK19_9SPHN</name>
<dbReference type="SMART" id="SM00028">
    <property type="entry name" value="TPR"/>
    <property type="match status" value="2"/>
</dbReference>
<organism evidence="3 4">
    <name type="scientific">Sphingomonas yabuuchiae</name>
    <dbReference type="NCBI Taxonomy" id="172044"/>
    <lineage>
        <taxon>Bacteria</taxon>
        <taxon>Pseudomonadati</taxon>
        <taxon>Pseudomonadota</taxon>
        <taxon>Alphaproteobacteria</taxon>
        <taxon>Sphingomonadales</taxon>
        <taxon>Sphingomonadaceae</taxon>
        <taxon>Sphingomonas</taxon>
    </lineage>
</organism>
<dbReference type="PATRIC" id="fig|172044.3.peg.378"/>
<dbReference type="InterPro" id="IPR019734">
    <property type="entry name" value="TPR_rpt"/>
</dbReference>
<evidence type="ECO:0000313" key="3">
    <source>
        <dbReference type="EMBL" id="KTT94603.1"/>
    </source>
</evidence>
<accession>A0A147IK19</accession>
<feature type="chain" id="PRO_5007548645" description="Tetratricopeptide repeat protein" evidence="2">
    <location>
        <begin position="20"/>
        <end position="236"/>
    </location>
</feature>
<comment type="caution">
    <text evidence="3">The sequence shown here is derived from an EMBL/GenBank/DDBJ whole genome shotgun (WGS) entry which is preliminary data.</text>
</comment>
<sequence>MSLLSSIAALLLAVQAAPAPPVAKPPSLDERMTPQLQAAARSVRVHQPQAAIDILTPVLATYDADHANETRRIYCGMSVQETLLYLTMAARDKVAAVAVPPGYCTALYLKGYALVDLGRVVEAKAIYERLLVLAPMYAQYQTEYGQLIRLEKDWPRMLAICTKAGEAAGIADPAIRPIQQGAALRCQGYALVELHRYDEAEKRYRDALALNANDAVAQHELGYITQQRAEAKPVTD</sequence>
<dbReference type="AlphaFoldDB" id="A0A147IK19"/>
<evidence type="ECO:0000313" key="4">
    <source>
        <dbReference type="Proteomes" id="UP000073923"/>
    </source>
</evidence>
<evidence type="ECO:0008006" key="5">
    <source>
        <dbReference type="Google" id="ProtNLM"/>
    </source>
</evidence>